<dbReference type="SUPFAM" id="SSF51905">
    <property type="entry name" value="FAD/NAD(P)-binding domain"/>
    <property type="match status" value="1"/>
</dbReference>
<comment type="similarity">
    <text evidence="2">Belongs to the FAD-dependent oxidoreductase family.</text>
</comment>
<comment type="cofactor">
    <cofactor evidence="1">
        <name>FAD</name>
        <dbReference type="ChEBI" id="CHEBI:57692"/>
    </cofactor>
</comment>
<evidence type="ECO:0000256" key="1">
    <source>
        <dbReference type="ARBA" id="ARBA00001974"/>
    </source>
</evidence>
<evidence type="ECO:0000313" key="6">
    <source>
        <dbReference type="EMBL" id="RDV14947.1"/>
    </source>
</evidence>
<dbReference type="PANTHER" id="PTHR43429">
    <property type="entry name" value="PYRIDINE NUCLEOTIDE-DISULFIDE OXIDOREDUCTASE DOMAIN-CONTAINING"/>
    <property type="match status" value="1"/>
</dbReference>
<dbReference type="Gene3D" id="3.50.50.60">
    <property type="entry name" value="FAD/NAD(P)-binding domain"/>
    <property type="match status" value="2"/>
</dbReference>
<protein>
    <submittedName>
        <fullName evidence="6">NAD(P)/FAD-dependent oxidoreductase</fullName>
    </submittedName>
</protein>
<dbReference type="PRINTS" id="PR00469">
    <property type="entry name" value="PNDRDTASEII"/>
</dbReference>
<keyword evidence="4" id="KW-0274">FAD</keyword>
<dbReference type="AlphaFoldDB" id="A0A3D8LC21"/>
<sequence length="456" mass="51883">MSDNPEKSTSKGRKIVIIGNGIAGVTCARHIRKRDSAAQIFLISGETEHFFSRTALMYLYMGHMKYKNIKPYEDYFWGKNRLQLVYDWVTGIDFEEKTLQLQQHDSISYDTLILATGSVANKYGWPGQDLQGVQGLYSYQDLEQMEANTISCKRAVVVGGGLIGIEMAEMLRSRDIPVTFLVREENFWGNVLPKEEAQLVNRHVLEHHIDLKLVYELKEILDDGTGKVGGVVTSAGERIDCQFVGLAVGVSPNISLFKDTPLETNRGILVDEYFATNIPDIYAIGDCAEFRTPVVHRRSVEQTWYTGRMHGETLAYSLTQKPVPYHPGAWFNSAKFLDIEYQTYGVVPARWGDELQSLYWEHNEGKICFRAMFEADTKVLTGVNAFGLRLRHDFFDKALRNGSTIEEVLARLDKADFNGEFFDKGYQQDIVRAYNEQFDASLPVHKKKGLFSFLRS</sequence>
<dbReference type="InterPro" id="IPR023753">
    <property type="entry name" value="FAD/NAD-binding_dom"/>
</dbReference>
<evidence type="ECO:0000256" key="2">
    <source>
        <dbReference type="ARBA" id="ARBA00006442"/>
    </source>
</evidence>
<dbReference type="EMBL" id="QRGR01000011">
    <property type="protein sequence ID" value="RDV14947.1"/>
    <property type="molecule type" value="Genomic_DNA"/>
</dbReference>
<gene>
    <name evidence="6" type="ORF">DXT99_11710</name>
</gene>
<dbReference type="PRINTS" id="PR00368">
    <property type="entry name" value="FADPNR"/>
</dbReference>
<comment type="caution">
    <text evidence="6">The sequence shown here is derived from an EMBL/GenBank/DDBJ whole genome shotgun (WGS) entry which is preliminary data.</text>
</comment>
<organism evidence="6 7">
    <name type="scientific">Pontibacter diazotrophicus</name>
    <dbReference type="NCBI Taxonomy" id="1400979"/>
    <lineage>
        <taxon>Bacteria</taxon>
        <taxon>Pseudomonadati</taxon>
        <taxon>Bacteroidota</taxon>
        <taxon>Cytophagia</taxon>
        <taxon>Cytophagales</taxon>
        <taxon>Hymenobacteraceae</taxon>
        <taxon>Pontibacter</taxon>
    </lineage>
</organism>
<reference evidence="7" key="1">
    <citation type="submission" date="2018-08" db="EMBL/GenBank/DDBJ databases">
        <authorList>
            <person name="Liu Z.-W."/>
            <person name="Du Z.-J."/>
        </authorList>
    </citation>
    <scope>NUCLEOTIDE SEQUENCE [LARGE SCALE GENOMIC DNA]</scope>
    <source>
        <strain evidence="7">H4X</strain>
    </source>
</reference>
<dbReference type="GO" id="GO:0016491">
    <property type="term" value="F:oxidoreductase activity"/>
    <property type="evidence" value="ECO:0007669"/>
    <property type="project" value="InterPro"/>
</dbReference>
<keyword evidence="7" id="KW-1185">Reference proteome</keyword>
<dbReference type="InterPro" id="IPR050260">
    <property type="entry name" value="FAD-bd_OxRdtase"/>
</dbReference>
<dbReference type="InterPro" id="IPR036188">
    <property type="entry name" value="FAD/NAD-bd_sf"/>
</dbReference>
<evidence type="ECO:0000256" key="4">
    <source>
        <dbReference type="ARBA" id="ARBA00022827"/>
    </source>
</evidence>
<feature type="domain" description="FAD/NAD(P)-binding" evidence="5">
    <location>
        <begin position="14"/>
        <end position="306"/>
    </location>
</feature>
<dbReference type="PANTHER" id="PTHR43429:SF3">
    <property type="entry name" value="NITRITE REDUCTASE [NAD(P)H]"/>
    <property type="match status" value="1"/>
</dbReference>
<dbReference type="Pfam" id="PF07992">
    <property type="entry name" value="Pyr_redox_2"/>
    <property type="match status" value="1"/>
</dbReference>
<proteinExistence type="inferred from homology"/>
<accession>A0A3D8LC21</accession>
<evidence type="ECO:0000256" key="3">
    <source>
        <dbReference type="ARBA" id="ARBA00022630"/>
    </source>
</evidence>
<evidence type="ECO:0000259" key="5">
    <source>
        <dbReference type="Pfam" id="PF07992"/>
    </source>
</evidence>
<dbReference type="OrthoDB" id="9792592at2"/>
<keyword evidence="3" id="KW-0285">Flavoprotein</keyword>
<name>A0A3D8LC21_9BACT</name>
<evidence type="ECO:0000313" key="7">
    <source>
        <dbReference type="Proteomes" id="UP000256708"/>
    </source>
</evidence>
<dbReference type="Proteomes" id="UP000256708">
    <property type="component" value="Unassembled WGS sequence"/>
</dbReference>